<dbReference type="GO" id="GO:0015252">
    <property type="term" value="F:proton channel activity"/>
    <property type="evidence" value="ECO:0007669"/>
    <property type="project" value="InterPro"/>
</dbReference>
<comment type="catalytic activity">
    <reaction evidence="12">
        <text>K(+)(in) = K(+)(out)</text>
        <dbReference type="Rhea" id="RHEA:29463"/>
        <dbReference type="ChEBI" id="CHEBI:29103"/>
    </reaction>
</comment>
<feature type="transmembrane region" description="Helical" evidence="13">
    <location>
        <begin position="12"/>
        <end position="30"/>
    </location>
</feature>
<dbReference type="PANTHER" id="PTHR31462:SF5">
    <property type="entry name" value="ENDOSOMAL_LYSOSOMAL PROTON CHANNEL TMEM175"/>
    <property type="match status" value="1"/>
</dbReference>
<feature type="transmembrane region" description="Helical" evidence="13">
    <location>
        <begin position="36"/>
        <end position="58"/>
    </location>
</feature>
<keyword evidence="11" id="KW-0407">Ion channel</keyword>
<accession>A0A2S2DR04</accession>
<dbReference type="Proteomes" id="UP000245820">
    <property type="component" value="Chromosome"/>
</dbReference>
<reference evidence="14 15" key="1">
    <citation type="submission" date="2018-05" db="EMBL/GenBank/DDBJ databases">
        <title>Complete genome sequence of Massilia oculi sp. nov. CCUG 43427T (=DSM 26321T), the type strain of M. oculi, and comparison with genome sequences of other Massilia strains.</title>
        <authorList>
            <person name="Zhu B."/>
        </authorList>
    </citation>
    <scope>NUCLEOTIDE SEQUENCE [LARGE SCALE GENOMIC DNA]</scope>
    <source>
        <strain evidence="14 15">CCUG 43427</strain>
    </source>
</reference>
<evidence type="ECO:0000256" key="2">
    <source>
        <dbReference type="ARBA" id="ARBA00006920"/>
    </source>
</evidence>
<dbReference type="GO" id="GO:0016020">
    <property type="term" value="C:membrane"/>
    <property type="evidence" value="ECO:0007669"/>
    <property type="project" value="UniProtKB-SubCell"/>
</dbReference>
<evidence type="ECO:0000256" key="9">
    <source>
        <dbReference type="ARBA" id="ARBA00023065"/>
    </source>
</evidence>
<keyword evidence="8 13" id="KW-1133">Transmembrane helix</keyword>
<dbReference type="KEGG" id="mtim:DIR46_25550"/>
<evidence type="ECO:0000256" key="13">
    <source>
        <dbReference type="SAM" id="Phobius"/>
    </source>
</evidence>
<comment type="subcellular location">
    <subcellularLocation>
        <location evidence="1">Membrane</location>
        <topology evidence="1">Multi-pass membrane protein</topology>
    </subcellularLocation>
</comment>
<evidence type="ECO:0000313" key="14">
    <source>
        <dbReference type="EMBL" id="AWL07459.1"/>
    </source>
</evidence>
<organism evidence="14 15">
    <name type="scientific">Massilia oculi</name>
    <dbReference type="NCBI Taxonomy" id="945844"/>
    <lineage>
        <taxon>Bacteria</taxon>
        <taxon>Pseudomonadati</taxon>
        <taxon>Pseudomonadota</taxon>
        <taxon>Betaproteobacteria</taxon>
        <taxon>Burkholderiales</taxon>
        <taxon>Oxalobacteraceae</taxon>
        <taxon>Telluria group</taxon>
        <taxon>Massilia</taxon>
    </lineage>
</organism>
<evidence type="ECO:0000256" key="8">
    <source>
        <dbReference type="ARBA" id="ARBA00022989"/>
    </source>
</evidence>
<evidence type="ECO:0008006" key="16">
    <source>
        <dbReference type="Google" id="ProtNLM"/>
    </source>
</evidence>
<feature type="transmembrane region" description="Helical" evidence="13">
    <location>
        <begin position="106"/>
        <end position="126"/>
    </location>
</feature>
<feature type="transmembrane region" description="Helical" evidence="13">
    <location>
        <begin position="147"/>
        <end position="177"/>
    </location>
</feature>
<dbReference type="OrthoDB" id="7626281at2"/>
<dbReference type="EMBL" id="CP029343">
    <property type="protein sequence ID" value="AWL07459.1"/>
    <property type="molecule type" value="Genomic_DNA"/>
</dbReference>
<keyword evidence="3" id="KW-0813">Transport</keyword>
<keyword evidence="4" id="KW-0633">Potassium transport</keyword>
<name>A0A2S2DR04_9BURK</name>
<evidence type="ECO:0000256" key="3">
    <source>
        <dbReference type="ARBA" id="ARBA00022448"/>
    </source>
</evidence>
<evidence type="ECO:0000313" key="15">
    <source>
        <dbReference type="Proteomes" id="UP000245820"/>
    </source>
</evidence>
<dbReference type="InterPro" id="IPR010617">
    <property type="entry name" value="TMEM175-like"/>
</dbReference>
<evidence type="ECO:0000256" key="5">
    <source>
        <dbReference type="ARBA" id="ARBA00022692"/>
    </source>
</evidence>
<evidence type="ECO:0000256" key="11">
    <source>
        <dbReference type="ARBA" id="ARBA00023303"/>
    </source>
</evidence>
<sequence>MTKTRLEAFSDGVIAIILTIMVLELTPPYGTAPSDVLAVVPGWLRYALSFVYVGIYWVNHHALFERVERIDWATLWANLHLLFWMSLMPFVTAWVSEHPMAPAPVALYGVVLFLCSVSFMLLSWRLGALAGLDHAHTWQNAKNRLSLAMYALAVAVALWQPPLAVLIHVLLAALWLVPNRIQRHPGSRDPG</sequence>
<evidence type="ECO:0000256" key="6">
    <source>
        <dbReference type="ARBA" id="ARBA00022826"/>
    </source>
</evidence>
<evidence type="ECO:0000256" key="4">
    <source>
        <dbReference type="ARBA" id="ARBA00022538"/>
    </source>
</evidence>
<protein>
    <recommendedName>
        <fullName evidence="16">DUF1211 domain-containing protein</fullName>
    </recommendedName>
</protein>
<dbReference type="RefSeq" id="WP_109347746.1">
    <property type="nucleotide sequence ID" value="NZ_CP029343.1"/>
</dbReference>
<comment type="similarity">
    <text evidence="2">Belongs to the TMEM175 family.</text>
</comment>
<keyword evidence="5 13" id="KW-0812">Transmembrane</keyword>
<dbReference type="GO" id="GO:0005267">
    <property type="term" value="F:potassium channel activity"/>
    <property type="evidence" value="ECO:0007669"/>
    <property type="project" value="UniProtKB-KW"/>
</dbReference>
<keyword evidence="6" id="KW-0631">Potassium channel</keyword>
<evidence type="ECO:0000256" key="10">
    <source>
        <dbReference type="ARBA" id="ARBA00023136"/>
    </source>
</evidence>
<keyword evidence="10 13" id="KW-0472">Membrane</keyword>
<gene>
    <name evidence="14" type="ORF">DIR46_25550</name>
</gene>
<keyword evidence="15" id="KW-1185">Reference proteome</keyword>
<dbReference type="PANTHER" id="PTHR31462">
    <property type="entry name" value="ENDOSOMAL/LYSOSOMAL POTASSIUM CHANNEL TMEM175"/>
    <property type="match status" value="1"/>
</dbReference>
<feature type="transmembrane region" description="Helical" evidence="13">
    <location>
        <begin position="70"/>
        <end position="94"/>
    </location>
</feature>
<evidence type="ECO:0000256" key="12">
    <source>
        <dbReference type="ARBA" id="ARBA00034430"/>
    </source>
</evidence>
<dbReference type="Pfam" id="PF06736">
    <property type="entry name" value="TMEM175"/>
    <property type="match status" value="1"/>
</dbReference>
<keyword evidence="7" id="KW-0630">Potassium</keyword>
<proteinExistence type="inferred from homology"/>
<evidence type="ECO:0000256" key="7">
    <source>
        <dbReference type="ARBA" id="ARBA00022958"/>
    </source>
</evidence>
<dbReference type="AlphaFoldDB" id="A0A2S2DR04"/>
<evidence type="ECO:0000256" key="1">
    <source>
        <dbReference type="ARBA" id="ARBA00004141"/>
    </source>
</evidence>
<keyword evidence="9" id="KW-0406">Ion transport</keyword>